<evidence type="ECO:0000256" key="1">
    <source>
        <dbReference type="ARBA" id="ARBA00035644"/>
    </source>
</evidence>
<dbReference type="EMBL" id="LGAA01000019">
    <property type="protein sequence ID" value="KPD02396.1"/>
    <property type="molecule type" value="Genomic_DNA"/>
</dbReference>
<dbReference type="EC" id="1.-.-.-" evidence="3"/>
<dbReference type="InterPro" id="IPR039374">
    <property type="entry name" value="SIP_fam"/>
</dbReference>
<dbReference type="PANTHER" id="PTHR30157:SF0">
    <property type="entry name" value="NADPH-DEPENDENT FERRIC-CHELATE REDUCTASE"/>
    <property type="match status" value="1"/>
</dbReference>
<dbReference type="Pfam" id="PF04954">
    <property type="entry name" value="SIP"/>
    <property type="match status" value="1"/>
</dbReference>
<evidence type="ECO:0000259" key="2">
    <source>
        <dbReference type="PROSITE" id="PS51384"/>
    </source>
</evidence>
<organism evidence="3 4">
    <name type="scientific">Moellerella wisconsensis ATCC 35017</name>
    <dbReference type="NCBI Taxonomy" id="1354267"/>
    <lineage>
        <taxon>Bacteria</taxon>
        <taxon>Pseudomonadati</taxon>
        <taxon>Pseudomonadota</taxon>
        <taxon>Gammaproteobacteria</taxon>
        <taxon>Enterobacterales</taxon>
        <taxon>Morganellaceae</taxon>
        <taxon>Moellerella</taxon>
    </lineage>
</organism>
<comment type="caution">
    <text evidence="3">The sequence shown here is derived from an EMBL/GenBank/DDBJ whole genome shotgun (WGS) entry which is preliminary data.</text>
</comment>
<accession>A0A0N0Z847</accession>
<comment type="similarity">
    <text evidence="1">Belongs to the SIP oxidoreductase family.</text>
</comment>
<sequence>MATANNNPNRQRPIPPQLIHVKSIIDISPAIRRITFHGENLDTYPANCAGAHLKIFLSADATIPPLLPVLGPKGPSWPEDQPRPKVRTYTVRAIRPAKKEIDIEFAMHEGIEGPAYQFARDADIGHWLGISRPGGSEPLLSPASHYFMAGDASSLPAIAALLENMPENAQGKVILRVDNQADIYSLQAPEQIEIVWICGDISTTEQLINCFKTWTLPTKDVVFWFAGEEQIIKPLRRYIRHDKGYDRQHIHAVPYWRHGYNEEGYHQMRHDVMDSAD</sequence>
<dbReference type="PANTHER" id="PTHR30157">
    <property type="entry name" value="FERRIC REDUCTASE, NADPH-DEPENDENT"/>
    <property type="match status" value="1"/>
</dbReference>
<keyword evidence="4" id="KW-1185">Reference proteome</keyword>
<name>A0A0N0Z847_9GAMM</name>
<dbReference type="SUPFAM" id="SSF63380">
    <property type="entry name" value="Riboflavin synthase domain-like"/>
    <property type="match status" value="1"/>
</dbReference>
<dbReference type="InterPro" id="IPR017938">
    <property type="entry name" value="Riboflavin_synthase-like_b-brl"/>
</dbReference>
<dbReference type="RefSeq" id="WP_053908569.1">
    <property type="nucleotide sequence ID" value="NZ_CAWMUS010000019.1"/>
</dbReference>
<dbReference type="PROSITE" id="PS51384">
    <property type="entry name" value="FAD_FR"/>
    <property type="match status" value="1"/>
</dbReference>
<evidence type="ECO:0000313" key="3">
    <source>
        <dbReference type="EMBL" id="KPD02396.1"/>
    </source>
</evidence>
<proteinExistence type="inferred from homology"/>
<dbReference type="Proteomes" id="UP000053226">
    <property type="component" value="Unassembled WGS sequence"/>
</dbReference>
<evidence type="ECO:0000313" key="4">
    <source>
        <dbReference type="Proteomes" id="UP000053226"/>
    </source>
</evidence>
<gene>
    <name evidence="3" type="ORF">M992_2108</name>
</gene>
<dbReference type="GO" id="GO:0016491">
    <property type="term" value="F:oxidoreductase activity"/>
    <property type="evidence" value="ECO:0007669"/>
    <property type="project" value="UniProtKB-KW"/>
</dbReference>
<keyword evidence="3" id="KW-0560">Oxidoreductase</keyword>
<reference evidence="3 4" key="1">
    <citation type="submission" date="2015-07" db="EMBL/GenBank/DDBJ databases">
        <title>ATOL: Assembling a taxonomically balanced genome-scale reconstruction of the evolutionary history of the Enterobacteriaceae.</title>
        <authorList>
            <person name="Plunkett G.III."/>
            <person name="Neeno-Eckwall E.C."/>
            <person name="Glasner J.D."/>
            <person name="Perna N.T."/>
        </authorList>
    </citation>
    <scope>NUCLEOTIDE SEQUENCE [LARGE SCALE GENOMIC DNA]</scope>
    <source>
        <strain evidence="3 4">ATCC 35017</strain>
    </source>
</reference>
<dbReference type="InterPro" id="IPR013113">
    <property type="entry name" value="SIP_FAD-bd"/>
</dbReference>
<dbReference type="InterPro" id="IPR039261">
    <property type="entry name" value="FNR_nucleotide-bd"/>
</dbReference>
<dbReference type="Gene3D" id="3.40.50.80">
    <property type="entry name" value="Nucleotide-binding domain of ferredoxin-NADP reductase (FNR) module"/>
    <property type="match status" value="1"/>
</dbReference>
<dbReference type="InterPro" id="IPR017927">
    <property type="entry name" value="FAD-bd_FR_type"/>
</dbReference>
<protein>
    <submittedName>
        <fullName evidence="3">Iron-chelator utilization protein</fullName>
        <ecNumber evidence="3">1.-.-.-</ecNumber>
    </submittedName>
</protein>
<dbReference type="Gene3D" id="2.40.30.10">
    <property type="entry name" value="Translation factors"/>
    <property type="match status" value="1"/>
</dbReference>
<dbReference type="InterPro" id="IPR007037">
    <property type="entry name" value="SIP_rossman_dom"/>
</dbReference>
<dbReference type="Pfam" id="PF08021">
    <property type="entry name" value="FAD_binding_9"/>
    <property type="match status" value="1"/>
</dbReference>
<dbReference type="AlphaFoldDB" id="A0A0N0Z847"/>
<dbReference type="CDD" id="cd06193">
    <property type="entry name" value="siderophore_interacting"/>
    <property type="match status" value="1"/>
</dbReference>
<feature type="domain" description="FAD-binding FR-type" evidence="2">
    <location>
        <begin position="11"/>
        <end position="140"/>
    </location>
</feature>